<dbReference type="RefSeq" id="WP_289380227.1">
    <property type="nucleotide sequence ID" value="NZ_JAUBOF010000065.1"/>
</dbReference>
<dbReference type="Proteomes" id="UP001233164">
    <property type="component" value="Unassembled WGS sequence"/>
</dbReference>
<dbReference type="Gene3D" id="3.50.50.60">
    <property type="entry name" value="FAD/NAD(P)-binding domain"/>
    <property type="match status" value="1"/>
</dbReference>
<dbReference type="SUPFAM" id="SSF51905">
    <property type="entry name" value="FAD/NAD(P)-binding domain"/>
    <property type="match status" value="1"/>
</dbReference>
<reference evidence="6 7" key="1">
    <citation type="submission" date="2023-06" db="EMBL/GenBank/DDBJ databases">
        <title>Rhodococcus indonesiensis sp. nov a new member of the Rhodococcus ruber lineage isolated from a sediment of neutral hot spring.</title>
        <authorList>
            <person name="Kusuma A.B."/>
            <person name="Fenylestari G."/>
            <person name="Ammar F."/>
            <person name="Nouioui I."/>
            <person name="Goodfellow M."/>
        </authorList>
    </citation>
    <scope>NUCLEOTIDE SEQUENCE [LARGE SCALE GENOMIC DNA]</scope>
    <source>
        <strain evidence="6 7">CSLK01-03</strain>
    </source>
</reference>
<name>A0ABT7RQR5_9NOCA</name>
<keyword evidence="5" id="KW-0520">NAD</keyword>
<evidence type="ECO:0000256" key="1">
    <source>
        <dbReference type="ARBA" id="ARBA00022630"/>
    </source>
</evidence>
<keyword evidence="7" id="KW-1185">Reference proteome</keyword>
<comment type="caution">
    <text evidence="6">The sequence shown here is derived from an EMBL/GenBank/DDBJ whole genome shotgun (WGS) entry which is preliminary data.</text>
</comment>
<evidence type="ECO:0000256" key="4">
    <source>
        <dbReference type="ARBA" id="ARBA00022857"/>
    </source>
</evidence>
<keyword evidence="2" id="KW-0732">Signal</keyword>
<evidence type="ECO:0008006" key="8">
    <source>
        <dbReference type="Google" id="ProtNLM"/>
    </source>
</evidence>
<keyword evidence="1" id="KW-0285">Flavoprotein</keyword>
<dbReference type="InterPro" id="IPR052206">
    <property type="entry name" value="Retinol_saturase"/>
</dbReference>
<gene>
    <name evidence="6" type="ORF">QT969_17090</name>
</gene>
<evidence type="ECO:0000313" key="6">
    <source>
        <dbReference type="EMBL" id="MDM7489998.1"/>
    </source>
</evidence>
<evidence type="ECO:0000256" key="2">
    <source>
        <dbReference type="ARBA" id="ARBA00022729"/>
    </source>
</evidence>
<accession>A0ABT7RQR5</accession>
<protein>
    <recommendedName>
        <fullName evidence="8">Phytoene dehydrogenase-related protein</fullName>
    </recommendedName>
</protein>
<dbReference type="PANTHER" id="PTHR46091:SF3">
    <property type="entry name" value="AMINE OXIDASE DOMAIN-CONTAINING PROTEIN"/>
    <property type="match status" value="1"/>
</dbReference>
<keyword evidence="4" id="KW-0521">NADP</keyword>
<proteinExistence type="predicted"/>
<evidence type="ECO:0000256" key="5">
    <source>
        <dbReference type="ARBA" id="ARBA00023027"/>
    </source>
</evidence>
<dbReference type="InterPro" id="IPR036188">
    <property type="entry name" value="FAD/NAD-bd_sf"/>
</dbReference>
<dbReference type="EMBL" id="JAUBOF010000065">
    <property type="protein sequence ID" value="MDM7489998.1"/>
    <property type="molecule type" value="Genomic_DNA"/>
</dbReference>
<evidence type="ECO:0000256" key="3">
    <source>
        <dbReference type="ARBA" id="ARBA00022827"/>
    </source>
</evidence>
<keyword evidence="3" id="KW-0274">FAD</keyword>
<organism evidence="6 7">
    <name type="scientific">Rhodococcus indonesiensis</name>
    <dbReference type="NCBI Taxonomy" id="3055869"/>
    <lineage>
        <taxon>Bacteria</taxon>
        <taxon>Bacillati</taxon>
        <taxon>Actinomycetota</taxon>
        <taxon>Actinomycetes</taxon>
        <taxon>Mycobacteriales</taxon>
        <taxon>Nocardiaceae</taxon>
        <taxon>Rhodococcus</taxon>
    </lineage>
</organism>
<evidence type="ECO:0000313" key="7">
    <source>
        <dbReference type="Proteomes" id="UP001233164"/>
    </source>
</evidence>
<dbReference type="PANTHER" id="PTHR46091">
    <property type="entry name" value="BLR7054 PROTEIN"/>
    <property type="match status" value="1"/>
</dbReference>
<sequence length="388" mass="41413">MSVVGEQHDSLWWFLHAPTLPLKLWPLLRDMRLTLSDVFDELFGDDEEPKLALAANIAYYGDDPARLWWVHYALGQGGYLSSGGTYIKGGSAALSRSLVDVVTGEGGAARTGRTVREIILDDQGRAAGVAHTASDGSDRVVEHAPVLFGNAAPTVLGAALPPHAQAEFTARYRGRRPSTSLFSIALGLNRPPRELGFTSYSTVLIPDWVDSLADHARSAGLLADTPGTRMPMVAVVDYSAIDSGLNPEGEHLVTVVGADRVANWDGLERDAYRVKREQWLDAIVAWIDRSFPGFAAAVGQREMATAATMRHQLNTPDGAVYGYAQEPPEGLPTLGSERGVTTTVPGLWLASCYGGAGGFTGAMLACMLAAQAAVKSQRGHSRLITTGT</sequence>